<keyword evidence="9" id="KW-0862">Zinc</keyword>
<dbReference type="GO" id="GO:0006508">
    <property type="term" value="P:proteolysis"/>
    <property type="evidence" value="ECO:0007669"/>
    <property type="project" value="UniProtKB-KW"/>
</dbReference>
<dbReference type="PANTHER" id="PTHR35046:SF9">
    <property type="entry name" value="RNA-DIRECTED DNA POLYMERASE"/>
    <property type="match status" value="1"/>
</dbReference>
<feature type="compositionally biased region" description="Basic and acidic residues" evidence="10">
    <location>
        <begin position="469"/>
        <end position="485"/>
    </location>
</feature>
<dbReference type="GO" id="GO:0003964">
    <property type="term" value="F:RNA-directed DNA polymerase activity"/>
    <property type="evidence" value="ECO:0007669"/>
    <property type="project" value="UniProtKB-KW"/>
</dbReference>
<keyword evidence="7" id="KW-0378">Hydrolase</keyword>
<dbReference type="InterPro" id="IPR043502">
    <property type="entry name" value="DNA/RNA_pol_sf"/>
</dbReference>
<dbReference type="Gene3D" id="3.30.70.270">
    <property type="match status" value="2"/>
</dbReference>
<keyword evidence="2" id="KW-0645">Protease</keyword>
<dbReference type="InterPro" id="IPR036397">
    <property type="entry name" value="RNaseH_sf"/>
</dbReference>
<dbReference type="EC" id="2.7.7.49" evidence="1"/>
<dbReference type="InterPro" id="IPR036875">
    <property type="entry name" value="Znf_CCHC_sf"/>
</dbReference>
<dbReference type="FunFam" id="3.10.10.10:FF:000007">
    <property type="entry name" value="Retrovirus-related Pol polyprotein from transposon 17.6-like Protein"/>
    <property type="match status" value="1"/>
</dbReference>
<dbReference type="InterPro" id="IPR005162">
    <property type="entry name" value="Retrotrans_gag_dom"/>
</dbReference>
<dbReference type="GO" id="GO:0003676">
    <property type="term" value="F:nucleic acid binding"/>
    <property type="evidence" value="ECO:0007669"/>
    <property type="project" value="InterPro"/>
</dbReference>
<feature type="region of interest" description="Disordered" evidence="10">
    <location>
        <begin position="2134"/>
        <end position="2159"/>
    </location>
</feature>
<feature type="compositionally biased region" description="Low complexity" evidence="10">
    <location>
        <begin position="883"/>
        <end position="900"/>
    </location>
</feature>
<keyword evidence="9" id="KW-0479">Metal-binding</keyword>
<feature type="region of interest" description="Disordered" evidence="10">
    <location>
        <begin position="469"/>
        <end position="563"/>
    </location>
</feature>
<dbReference type="InterPro" id="IPR041588">
    <property type="entry name" value="Integrase_H2C2"/>
</dbReference>
<dbReference type="PROSITE" id="PS50878">
    <property type="entry name" value="RT_POL"/>
    <property type="match status" value="1"/>
</dbReference>
<dbReference type="PANTHER" id="PTHR35046">
    <property type="entry name" value="ZINC KNUCKLE (CCHC-TYPE) FAMILY PROTEIN"/>
    <property type="match status" value="1"/>
</dbReference>
<keyword evidence="4" id="KW-0548">Nucleotidyltransferase</keyword>
<dbReference type="GO" id="GO:0004519">
    <property type="term" value="F:endonuclease activity"/>
    <property type="evidence" value="ECO:0007669"/>
    <property type="project" value="UniProtKB-KW"/>
</dbReference>
<dbReference type="Proteomes" id="UP001231189">
    <property type="component" value="Unassembled WGS sequence"/>
</dbReference>
<organism evidence="14 15">
    <name type="scientific">Lolium multiflorum</name>
    <name type="common">Italian ryegrass</name>
    <name type="synonym">Lolium perenne subsp. multiflorum</name>
    <dbReference type="NCBI Taxonomy" id="4521"/>
    <lineage>
        <taxon>Eukaryota</taxon>
        <taxon>Viridiplantae</taxon>
        <taxon>Streptophyta</taxon>
        <taxon>Embryophyta</taxon>
        <taxon>Tracheophyta</taxon>
        <taxon>Spermatophyta</taxon>
        <taxon>Magnoliopsida</taxon>
        <taxon>Liliopsida</taxon>
        <taxon>Poales</taxon>
        <taxon>Poaceae</taxon>
        <taxon>BOP clade</taxon>
        <taxon>Pooideae</taxon>
        <taxon>Poodae</taxon>
        <taxon>Poeae</taxon>
        <taxon>Poeae Chloroplast Group 2 (Poeae type)</taxon>
        <taxon>Loliodinae</taxon>
        <taxon>Loliinae</taxon>
        <taxon>Lolium</taxon>
    </lineage>
</organism>
<dbReference type="SUPFAM" id="SSF57756">
    <property type="entry name" value="Retrovirus zinc finger-like domains"/>
    <property type="match status" value="1"/>
</dbReference>
<evidence type="ECO:0000256" key="3">
    <source>
        <dbReference type="ARBA" id="ARBA00022679"/>
    </source>
</evidence>
<dbReference type="GO" id="GO:0008270">
    <property type="term" value="F:zinc ion binding"/>
    <property type="evidence" value="ECO:0007669"/>
    <property type="project" value="UniProtKB-KW"/>
</dbReference>
<reference evidence="14" key="1">
    <citation type="submission" date="2023-07" db="EMBL/GenBank/DDBJ databases">
        <title>A chromosome-level genome assembly of Lolium multiflorum.</title>
        <authorList>
            <person name="Chen Y."/>
            <person name="Copetti D."/>
            <person name="Kolliker R."/>
            <person name="Studer B."/>
        </authorList>
    </citation>
    <scope>NUCLEOTIDE SEQUENCE</scope>
    <source>
        <strain evidence="14">02402/16</strain>
        <tissue evidence="14">Leaf</tissue>
    </source>
</reference>
<dbReference type="InterPro" id="IPR012337">
    <property type="entry name" value="RNaseH-like_sf"/>
</dbReference>
<feature type="compositionally biased region" description="Acidic residues" evidence="10">
    <location>
        <begin position="653"/>
        <end position="663"/>
    </location>
</feature>
<keyword evidence="5" id="KW-0540">Nuclease</keyword>
<dbReference type="Gene3D" id="1.10.340.70">
    <property type="match status" value="1"/>
</dbReference>
<keyword evidence="9" id="KW-0863">Zinc-finger</keyword>
<evidence type="ECO:0000256" key="5">
    <source>
        <dbReference type="ARBA" id="ARBA00022722"/>
    </source>
</evidence>
<dbReference type="FunFam" id="3.30.420.10:FF:000032">
    <property type="entry name" value="Retrovirus-related Pol polyprotein from transposon 297-like Protein"/>
    <property type="match status" value="1"/>
</dbReference>
<evidence type="ECO:0000256" key="10">
    <source>
        <dbReference type="SAM" id="MobiDB-lite"/>
    </source>
</evidence>
<evidence type="ECO:0000259" key="11">
    <source>
        <dbReference type="PROSITE" id="PS50158"/>
    </source>
</evidence>
<dbReference type="PROSITE" id="PS50158">
    <property type="entry name" value="ZF_CCHC"/>
    <property type="match status" value="1"/>
</dbReference>
<dbReference type="InterPro" id="IPR001878">
    <property type="entry name" value="Znf_CCHC"/>
</dbReference>
<dbReference type="InterPro" id="IPR000477">
    <property type="entry name" value="RT_dom"/>
</dbReference>
<dbReference type="InterPro" id="IPR001584">
    <property type="entry name" value="Integrase_cat-core"/>
</dbReference>
<dbReference type="SUPFAM" id="SSF56672">
    <property type="entry name" value="DNA/RNA polymerases"/>
    <property type="match status" value="1"/>
</dbReference>
<keyword evidence="8" id="KW-0695">RNA-directed DNA polymerase</keyword>
<dbReference type="SUPFAM" id="SSF53098">
    <property type="entry name" value="Ribonuclease H-like"/>
    <property type="match status" value="1"/>
</dbReference>
<sequence length="2284" mass="260586">MDSDEEEEQMFVELMQEEMAAAAQDEEHMMILGCLASMYAGLATGRRGGSAPGRRKCKPRQRMEGYCMLYADYFADNPLHGESVFRRRFRMSRKLFLQIVYAIRHFDPYFRCKADCTGLVGFSSLQKCTVAMRMLAYGAPGDTADDYLRMAESTALDCFYRFCRAVIAVFGDYYLRSPTVEDTERILATNEARGFPGMLGSIDCMHWQWKNCPFAWQGMYKGHKKGCTVILEAVATHDLWIWHSFFGMPGSNNDINVLNCSPVFSKLVEGHAPPVDYVINGRHYNKGYYLADGIYPKWATFVKTISNPSTPKLCEFVKKQEACRKDVERAFGVLQQRFAVVRFPALTWSKDQMWEVMNCCVCLHNMIIENERKHPVPLAEQEAPYEREGPLAQPNHQVPPSWAAFIAMRQEIRDSTMHQLLQDDLVEHQWRLLLYQEETSIARGEEQLDMKTDVKMAVKLDMELDMKISHGRAREEREACARGEEEVQAGPEPGQTGPQTGQPGPWPGRPAANRTTNRTKPLPSPVDRTTDRTVRSTARLTGRQPDRPVHSPVDRIPDRTRPSLDNKIVNQENKNSADIITWREYEALRNEMRREFRTNDDELKSTVDEIKQTLDATNVTVTGLSDQMTDIQRNIADMRLAIENLTVLQQQQQEDDEDPELEDDAHNARGAPRGHRPRGWVPLGRNGRGQDEEDGLGKPKFSIPKFEGGADVEEYLTWELKIEKLWSLHPHYSEDRKIKLASSEFDGYALRWWDSLVRNRDEDGAQPIRTWRAMKEAMTSRFVPTNYMRNIFDKLTLLRQGVKTVDEYYMEMEMLMQRGRVRESLEMTMQRFLNGLKYDVKGIVRHYTYTNMNQLLHHAREAESQLAEEAKVKGRATGAGRFTPRAPSTAPAPSTRSAPYSTPPSKPVSNVSNAKKSESAASTSGSGASTTRNRDMLCHTCGGKGHFKRDCPNRKVMFINEDNEYETGDDADPNAPDNDDYDTDGEDAYPSDARTIVVSQRALNVLPSASTQRCNLFQTKALVGPDKACKVIIDGGSCRNLASKELCTKLKLKYLPHPHPYYIQWLSDNGEMKVNHMVRVEFAIGPYKDCIDFDVVPMTVCHLLLGRPWLYDRSVQHNGRANTYHLEYKGKKINLQPMSPQQIVNESRQKIEVNLEDAPLDRRENCNVVSDITKSERVNSLVSLATKEDMREFSEDPTAMPLVLLYRGTVLVSNDMTPLPLGVSNVLQEFGDVFPEEVPAGLPPLRGIEHQIDLIPGASLPNRAPYRTNPEETKEIQKQVQALLDKGYIRISLSPCAVPVILVPKKDGTWRMCVDCRAINNITIRYRHPIPRLEDMLDELSGAAVFSKIDLRSGYHQIRMKEGDEWKTAFKTKFGLYEWLVMPFGLTNAPSTFMRLMNHVLREFIGKFVVVYFDDILIYSRNESDHTIHIRHVLQVLRDNQLYGNLEKCTFCKDKVIFLGYVVSKHGVEVDVSKIEAIQNWPTPMNVSQVRSFHGLAGFYRRFVPNFSTIAAPLNDLTKKGVVFEWGAAQDHAFDELKRLLTSAPLLALPDFNKQFEIECDASGIGIGGVLMQEGRPIAYFSEKLSGAKLNYPIYDKELYALIRVLEVWQHYLWPKEFIIHSDHEALKYLKAQSTLHKRLAKWVEFIESFPYIIKHKKGKDNIVADALSRKNMLLTQLDVKIPGLEILCDLYATDHDFAEPYRLCALGKAWEKYHIHDGFLFRANKLCVPESSVRLLLLQESHAGGLMGHFGREKTLLMLADHFYWPKMRRDVDRYVRRCITCNKSKSKLKPHGLYTPLPAPTTPWEDISMDFVLGLPRTKRGHDSIFVVVDRFSKMSHFIACHKSDDASHIANLFFREIVRLHGVPKTIVSDRDVKFMSYFWKTLWRKLGTKLLFSTTCHPQTDGQTEVVNRTLSQLLRSMIKKNLKEWEECLPHVEFAYNRAVHSTTELCPFEVVYGFKPITPLDLLPLPIHERVNMEASKRADYVKKIHEKTKELIEKKGKSNAARMNKKRKEMLFKPGDLVWVHFRKDRFPKLRKSKLKPRGDGPYKVLAKINDNAYSIDLPEDEFGVSNSFNVADLTPYDGEDLGASGYQEETSIARGEEQLDMKTDVKMAVKLDMELDMKISHGRAREEREACARGEEEVQAGPEPESRNHMDCSQPDLALALTNIAKDAIGSEDSEDIGSDKEDRDRKSRFVLKKLKTGQIPFRRDGKPNCPFCGRVFPKDIESLIQHATGVGKGSAHKHKAASKAKHAAFGKFLRDYVKTGLIPLVGPAVGPHVVH</sequence>
<dbReference type="Gene3D" id="4.10.60.10">
    <property type="entry name" value="Zinc finger, CCHC-type"/>
    <property type="match status" value="1"/>
</dbReference>
<dbReference type="PROSITE" id="PS50994">
    <property type="entry name" value="INTEGRASE"/>
    <property type="match status" value="1"/>
</dbReference>
<feature type="compositionally biased region" description="Low complexity" evidence="10">
    <location>
        <begin position="490"/>
        <end position="503"/>
    </location>
</feature>
<evidence type="ECO:0000313" key="14">
    <source>
        <dbReference type="EMBL" id="KAK1666076.1"/>
    </source>
</evidence>
<dbReference type="InterPro" id="IPR043128">
    <property type="entry name" value="Rev_trsase/Diguanyl_cyclase"/>
</dbReference>
<dbReference type="Gene3D" id="2.40.70.10">
    <property type="entry name" value="Acid Proteases"/>
    <property type="match status" value="1"/>
</dbReference>
<dbReference type="Pfam" id="PF24626">
    <property type="entry name" value="SH3_Tf2-1"/>
    <property type="match status" value="1"/>
</dbReference>
<dbReference type="SMART" id="SM00343">
    <property type="entry name" value="ZnF_C2HC"/>
    <property type="match status" value="1"/>
</dbReference>
<feature type="region of interest" description="Disordered" evidence="10">
    <location>
        <begin position="866"/>
        <end position="934"/>
    </location>
</feature>
<feature type="region of interest" description="Disordered" evidence="10">
    <location>
        <begin position="964"/>
        <end position="985"/>
    </location>
</feature>
<protein>
    <recommendedName>
        <fullName evidence="1">RNA-directed DNA polymerase</fullName>
        <ecNumber evidence="1">2.7.7.49</ecNumber>
    </recommendedName>
</protein>
<feature type="compositionally biased region" description="Basic and acidic residues" evidence="10">
    <location>
        <begin position="2134"/>
        <end position="2144"/>
    </location>
</feature>
<dbReference type="Gene3D" id="3.10.10.10">
    <property type="entry name" value="HIV Type 1 Reverse Transcriptase, subunit A, domain 1"/>
    <property type="match status" value="1"/>
</dbReference>
<dbReference type="Gene3D" id="3.30.420.10">
    <property type="entry name" value="Ribonuclease H-like superfamily/Ribonuclease H"/>
    <property type="match status" value="1"/>
</dbReference>
<evidence type="ECO:0000256" key="7">
    <source>
        <dbReference type="ARBA" id="ARBA00022801"/>
    </source>
</evidence>
<dbReference type="InterPro" id="IPR006912">
    <property type="entry name" value="Harbinger_derived_prot"/>
</dbReference>
<feature type="region of interest" description="Disordered" evidence="10">
    <location>
        <begin position="650"/>
        <end position="702"/>
    </location>
</feature>
<dbReference type="EMBL" id="JAUUTY010000003">
    <property type="protein sequence ID" value="KAK1666076.1"/>
    <property type="molecule type" value="Genomic_DNA"/>
</dbReference>
<keyword evidence="15" id="KW-1185">Reference proteome</keyword>
<dbReference type="CDD" id="cd01647">
    <property type="entry name" value="RT_LTR"/>
    <property type="match status" value="1"/>
</dbReference>
<feature type="compositionally biased region" description="Low complexity" evidence="10">
    <location>
        <begin position="908"/>
        <end position="930"/>
    </location>
</feature>
<accession>A0AAD8SXA5</accession>
<evidence type="ECO:0000256" key="2">
    <source>
        <dbReference type="ARBA" id="ARBA00022670"/>
    </source>
</evidence>
<dbReference type="CDD" id="cd00303">
    <property type="entry name" value="retropepsin_like"/>
    <property type="match status" value="1"/>
</dbReference>
<dbReference type="GO" id="GO:0008233">
    <property type="term" value="F:peptidase activity"/>
    <property type="evidence" value="ECO:0007669"/>
    <property type="project" value="UniProtKB-KW"/>
</dbReference>
<dbReference type="FunFam" id="1.10.340.70:FF:000001">
    <property type="entry name" value="Retrovirus-related Pol polyprotein from transposon gypsy-like Protein"/>
    <property type="match status" value="1"/>
</dbReference>
<comment type="caution">
    <text evidence="14">The sequence shown here is derived from an EMBL/GenBank/DDBJ whole genome shotgun (WGS) entry which is preliminary data.</text>
</comment>
<gene>
    <name evidence="14" type="ORF">QYE76_054235</name>
</gene>
<dbReference type="CDD" id="cd09274">
    <property type="entry name" value="RNase_HI_RT_Ty3"/>
    <property type="match status" value="1"/>
</dbReference>
<dbReference type="Pfam" id="PF04827">
    <property type="entry name" value="Plant_tran"/>
    <property type="match status" value="1"/>
</dbReference>
<dbReference type="GO" id="GO:0015074">
    <property type="term" value="P:DNA integration"/>
    <property type="evidence" value="ECO:0007669"/>
    <property type="project" value="InterPro"/>
</dbReference>
<dbReference type="FunFam" id="3.30.70.270:FF:000020">
    <property type="entry name" value="Transposon Tf2-6 polyprotein-like Protein"/>
    <property type="match status" value="1"/>
</dbReference>
<evidence type="ECO:0000256" key="6">
    <source>
        <dbReference type="ARBA" id="ARBA00022759"/>
    </source>
</evidence>
<evidence type="ECO:0000259" key="12">
    <source>
        <dbReference type="PROSITE" id="PS50878"/>
    </source>
</evidence>
<dbReference type="InterPro" id="IPR056924">
    <property type="entry name" value="SH3_Tf2-1"/>
</dbReference>
<dbReference type="Pfam" id="PF17921">
    <property type="entry name" value="Integrase_H2C2"/>
    <property type="match status" value="1"/>
</dbReference>
<dbReference type="GO" id="GO:0031047">
    <property type="term" value="P:regulatory ncRNA-mediated gene silencing"/>
    <property type="evidence" value="ECO:0007669"/>
    <property type="project" value="InterPro"/>
</dbReference>
<dbReference type="InterPro" id="IPR005381">
    <property type="entry name" value="Znf-XS_domain"/>
</dbReference>
<dbReference type="Gene3D" id="3.10.20.370">
    <property type="match status" value="1"/>
</dbReference>
<evidence type="ECO:0000256" key="8">
    <source>
        <dbReference type="ARBA" id="ARBA00022918"/>
    </source>
</evidence>
<keyword evidence="3" id="KW-0808">Transferase</keyword>
<dbReference type="Pfam" id="PF00078">
    <property type="entry name" value="RVT_1"/>
    <property type="match status" value="1"/>
</dbReference>
<evidence type="ECO:0000256" key="1">
    <source>
        <dbReference type="ARBA" id="ARBA00012493"/>
    </source>
</evidence>
<feature type="domain" description="Reverse transcriptase" evidence="12">
    <location>
        <begin position="1284"/>
        <end position="1463"/>
    </location>
</feature>
<evidence type="ECO:0000256" key="9">
    <source>
        <dbReference type="PROSITE-ProRule" id="PRU00047"/>
    </source>
</evidence>
<evidence type="ECO:0000313" key="15">
    <source>
        <dbReference type="Proteomes" id="UP001231189"/>
    </source>
</evidence>
<dbReference type="Pfam" id="PF17917">
    <property type="entry name" value="RT_RNaseH"/>
    <property type="match status" value="1"/>
</dbReference>
<feature type="compositionally biased region" description="Basic and acidic residues" evidence="10">
    <location>
        <begin position="544"/>
        <end position="563"/>
    </location>
</feature>
<evidence type="ECO:0000259" key="13">
    <source>
        <dbReference type="PROSITE" id="PS50994"/>
    </source>
</evidence>
<dbReference type="InterPro" id="IPR041373">
    <property type="entry name" value="RT_RNaseH"/>
</dbReference>
<feature type="domain" description="Integrase catalytic" evidence="13">
    <location>
        <begin position="1801"/>
        <end position="1961"/>
    </location>
</feature>
<proteinExistence type="predicted"/>
<dbReference type="Pfam" id="PF03732">
    <property type="entry name" value="Retrotrans_gag"/>
    <property type="match status" value="1"/>
</dbReference>
<name>A0AAD8SXA5_LOLMU</name>
<keyword evidence="6" id="KW-0255">Endonuclease</keyword>
<dbReference type="InterPro" id="IPR021109">
    <property type="entry name" value="Peptidase_aspartic_dom_sf"/>
</dbReference>
<dbReference type="Pfam" id="PF03470">
    <property type="entry name" value="zf-XS"/>
    <property type="match status" value="1"/>
</dbReference>
<feature type="domain" description="CCHC-type" evidence="11">
    <location>
        <begin position="938"/>
        <end position="953"/>
    </location>
</feature>
<evidence type="ECO:0000256" key="4">
    <source>
        <dbReference type="ARBA" id="ARBA00022695"/>
    </source>
</evidence>
<dbReference type="Pfam" id="PF00098">
    <property type="entry name" value="zf-CCHC"/>
    <property type="match status" value="1"/>
</dbReference>